<dbReference type="Proteomes" id="UP000604046">
    <property type="component" value="Unassembled WGS sequence"/>
</dbReference>
<comment type="caution">
    <text evidence="2">The sequence shown here is derived from an EMBL/GenBank/DDBJ whole genome shotgun (WGS) entry which is preliminary data.</text>
</comment>
<gene>
    <name evidence="2" type="ORF">SNAT2548_LOCUS22938</name>
</gene>
<feature type="compositionally biased region" description="Basic and acidic residues" evidence="1">
    <location>
        <begin position="253"/>
        <end position="264"/>
    </location>
</feature>
<name>A0A812R7G4_9DINO</name>
<dbReference type="AlphaFoldDB" id="A0A812R7G4"/>
<reference evidence="2" key="1">
    <citation type="submission" date="2021-02" db="EMBL/GenBank/DDBJ databases">
        <authorList>
            <person name="Dougan E. K."/>
            <person name="Rhodes N."/>
            <person name="Thang M."/>
            <person name="Chan C."/>
        </authorList>
    </citation>
    <scope>NUCLEOTIDE SEQUENCE</scope>
</reference>
<sequence length="272" mass="29608">MVTVFQEAFAHIAVSSVPGSSHQRFEDMAIGGALVGVIALLTCLVTRKPKKAGEALKEPLLAEEDPELVMADEECGEASAEAWKQKALAAMQRSQKVSLGRDVWSSPRTGWPEWVLQDLNLPVLAMKPRDMDHMVQTDHWQMALSIVHTNAMQQAFSEPILAHICAAVGAPTKTGLVQLWGDFTALKERNAVLKHSTRAASPRQRLATSQAKAAANKRTEEEKRLLAKAVQWEKAPHAGRGEAGEHPGAGTEATEHLKEAEQRAKGVRAAPR</sequence>
<accession>A0A812R7G4</accession>
<organism evidence="2 3">
    <name type="scientific">Symbiodinium natans</name>
    <dbReference type="NCBI Taxonomy" id="878477"/>
    <lineage>
        <taxon>Eukaryota</taxon>
        <taxon>Sar</taxon>
        <taxon>Alveolata</taxon>
        <taxon>Dinophyceae</taxon>
        <taxon>Suessiales</taxon>
        <taxon>Symbiodiniaceae</taxon>
        <taxon>Symbiodinium</taxon>
    </lineage>
</organism>
<dbReference type="EMBL" id="CAJNDS010002302">
    <property type="protein sequence ID" value="CAE7421647.1"/>
    <property type="molecule type" value="Genomic_DNA"/>
</dbReference>
<feature type="compositionally biased region" description="Basic and acidic residues" evidence="1">
    <location>
        <begin position="234"/>
        <end position="245"/>
    </location>
</feature>
<protein>
    <submittedName>
        <fullName evidence="2">Uncharacterized protein</fullName>
    </submittedName>
</protein>
<keyword evidence="3" id="KW-1185">Reference proteome</keyword>
<evidence type="ECO:0000256" key="1">
    <source>
        <dbReference type="SAM" id="MobiDB-lite"/>
    </source>
</evidence>
<dbReference type="OrthoDB" id="408009at2759"/>
<proteinExistence type="predicted"/>
<evidence type="ECO:0000313" key="2">
    <source>
        <dbReference type="EMBL" id="CAE7421647.1"/>
    </source>
</evidence>
<evidence type="ECO:0000313" key="3">
    <source>
        <dbReference type="Proteomes" id="UP000604046"/>
    </source>
</evidence>
<feature type="region of interest" description="Disordered" evidence="1">
    <location>
        <begin position="230"/>
        <end position="272"/>
    </location>
</feature>